<keyword evidence="1" id="KW-0328">Glycosyltransferase</keyword>
<comment type="caution">
    <text evidence="3">The sequence shown here is derived from an EMBL/GenBank/DDBJ whole genome shotgun (WGS) entry which is preliminary data.</text>
</comment>
<dbReference type="InterPro" id="IPR050194">
    <property type="entry name" value="Glycosyltransferase_grp1"/>
</dbReference>
<dbReference type="Gene3D" id="3.40.50.2000">
    <property type="entry name" value="Glycogen Phosphorylase B"/>
    <property type="match status" value="2"/>
</dbReference>
<reference evidence="3" key="1">
    <citation type="submission" date="2023-12" db="EMBL/GenBank/DDBJ databases">
        <title>Genome assembly of Anisodus tanguticus.</title>
        <authorList>
            <person name="Wang Y.-J."/>
        </authorList>
    </citation>
    <scope>NUCLEOTIDE SEQUENCE</scope>
    <source>
        <strain evidence="3">KB-2021</strain>
        <tissue evidence="3">Leaf</tissue>
    </source>
</reference>
<organism evidence="3 4">
    <name type="scientific">Anisodus tanguticus</name>
    <dbReference type="NCBI Taxonomy" id="243964"/>
    <lineage>
        <taxon>Eukaryota</taxon>
        <taxon>Viridiplantae</taxon>
        <taxon>Streptophyta</taxon>
        <taxon>Embryophyta</taxon>
        <taxon>Tracheophyta</taxon>
        <taxon>Spermatophyta</taxon>
        <taxon>Magnoliopsida</taxon>
        <taxon>eudicotyledons</taxon>
        <taxon>Gunneridae</taxon>
        <taxon>Pentapetalae</taxon>
        <taxon>asterids</taxon>
        <taxon>lamiids</taxon>
        <taxon>Solanales</taxon>
        <taxon>Solanaceae</taxon>
        <taxon>Solanoideae</taxon>
        <taxon>Hyoscyameae</taxon>
        <taxon>Anisodus</taxon>
    </lineage>
</organism>
<dbReference type="Proteomes" id="UP001291623">
    <property type="component" value="Unassembled WGS sequence"/>
</dbReference>
<dbReference type="SUPFAM" id="SSF53756">
    <property type="entry name" value="UDP-Glycosyltransferase/glycogen phosphorylase"/>
    <property type="match status" value="1"/>
</dbReference>
<sequence>MRTYMSEKGNVVMIPCGTDTDRFKSVCRKEARELLNFKESDKIVLYVGRFDYRKGIETLVRAVNISKFRNDPNLKLIIGGGWTEGGSDGNERERIGKIVTECNLDNITIFTGQLGPSNLHLYYAAADCCVVPSHYEPFGLVPIEAMASGTPVVASEVGGLKYTIVNEKTGFLCPPKNNEAFANAIDKILSSIELRDNLAKYGVERMCKMFKWENVCSNLHNEYNKCIKVLNAE</sequence>
<accession>A0AAE1QNE7</accession>
<dbReference type="AlphaFoldDB" id="A0AAE1QNE7"/>
<dbReference type="InterPro" id="IPR001296">
    <property type="entry name" value="Glyco_trans_1"/>
</dbReference>
<keyword evidence="4" id="KW-1185">Reference proteome</keyword>
<dbReference type="PANTHER" id="PTHR45947:SF3">
    <property type="entry name" value="SULFOQUINOVOSYL TRANSFERASE SQD2"/>
    <property type="match status" value="1"/>
</dbReference>
<evidence type="ECO:0000313" key="3">
    <source>
        <dbReference type="EMBL" id="KAK4336613.1"/>
    </source>
</evidence>
<keyword evidence="1" id="KW-0808">Transferase</keyword>
<dbReference type="EMBL" id="JAVYJV010000111">
    <property type="protein sequence ID" value="KAK4336613.1"/>
    <property type="molecule type" value="Genomic_DNA"/>
</dbReference>
<gene>
    <name evidence="3" type="ORF">RND71_043952</name>
</gene>
<proteinExistence type="predicted"/>
<evidence type="ECO:0000313" key="4">
    <source>
        <dbReference type="Proteomes" id="UP001291623"/>
    </source>
</evidence>
<dbReference type="GO" id="GO:0016758">
    <property type="term" value="F:hexosyltransferase activity"/>
    <property type="evidence" value="ECO:0007669"/>
    <property type="project" value="TreeGrafter"/>
</dbReference>
<protein>
    <recommendedName>
        <fullName evidence="2">Glycosyl transferase family 1 domain-containing protein</fullName>
    </recommendedName>
</protein>
<evidence type="ECO:0000256" key="1">
    <source>
        <dbReference type="ARBA" id="ARBA00022676"/>
    </source>
</evidence>
<name>A0AAE1QNE7_9SOLA</name>
<evidence type="ECO:0000259" key="2">
    <source>
        <dbReference type="Pfam" id="PF00534"/>
    </source>
</evidence>
<dbReference type="PANTHER" id="PTHR45947">
    <property type="entry name" value="SULFOQUINOVOSYL TRANSFERASE SQD2"/>
    <property type="match status" value="1"/>
</dbReference>
<feature type="domain" description="Glycosyl transferase family 1" evidence="2">
    <location>
        <begin position="29"/>
        <end position="203"/>
    </location>
</feature>
<dbReference type="Pfam" id="PF00534">
    <property type="entry name" value="Glycos_transf_1"/>
    <property type="match status" value="1"/>
</dbReference>